<dbReference type="GO" id="GO:0030246">
    <property type="term" value="F:carbohydrate binding"/>
    <property type="evidence" value="ECO:0007669"/>
    <property type="project" value="UniProtKB-KW"/>
</dbReference>
<keyword evidence="5" id="KW-0430">Lectin</keyword>
<dbReference type="PANTHER" id="PTHR22803">
    <property type="entry name" value="MANNOSE, PHOSPHOLIPASE, LECTIN RECEPTOR RELATED"/>
    <property type="match status" value="1"/>
</dbReference>
<keyword evidence="6" id="KW-0677">Repeat</keyword>
<feature type="disulfide bond" evidence="12">
    <location>
        <begin position="232"/>
        <end position="259"/>
    </location>
</feature>
<dbReference type="Pfam" id="PF00040">
    <property type="entry name" value="fn2"/>
    <property type="match status" value="1"/>
</dbReference>
<feature type="domain" description="Fibronectin type-II" evidence="15">
    <location>
        <begin position="213"/>
        <end position="261"/>
    </location>
</feature>
<keyword evidence="7 13" id="KW-1133">Transmembrane helix</keyword>
<dbReference type="Pfam" id="PF24562">
    <property type="entry name" value="CysR_MRC2_N"/>
    <property type="match status" value="1"/>
</dbReference>
<evidence type="ECO:0000313" key="17">
    <source>
        <dbReference type="Proteomes" id="UP000030759"/>
    </source>
</evidence>
<dbReference type="Gene3D" id="2.10.10.10">
    <property type="entry name" value="Fibronectin, type II, collagen-binding"/>
    <property type="match status" value="1"/>
</dbReference>
<dbReference type="SUPFAM" id="SSF57440">
    <property type="entry name" value="Kringle-like"/>
    <property type="match status" value="1"/>
</dbReference>
<dbReference type="InterPro" id="IPR035992">
    <property type="entry name" value="Ricin_B-like_lectins"/>
</dbReference>
<dbReference type="InterPro" id="IPR050111">
    <property type="entry name" value="C-type_lectin/snaclec_domain"/>
</dbReference>
<dbReference type="CDD" id="cd23407">
    <property type="entry name" value="beta-trefoil_Ricin_MRC1"/>
    <property type="match status" value="1"/>
</dbReference>
<evidence type="ECO:0000256" key="13">
    <source>
        <dbReference type="SAM" id="Phobius"/>
    </source>
</evidence>
<dbReference type="PROSITE" id="PS00615">
    <property type="entry name" value="C_TYPE_LECTIN_1"/>
    <property type="match status" value="1"/>
</dbReference>
<feature type="transmembrane region" description="Helical" evidence="13">
    <location>
        <begin position="53"/>
        <end position="70"/>
    </location>
</feature>
<organism evidence="16 17">
    <name type="scientific">Cricetulus griseus</name>
    <name type="common">Chinese hamster</name>
    <name type="synonym">Cricetulus barabensis griseus</name>
    <dbReference type="NCBI Taxonomy" id="10029"/>
    <lineage>
        <taxon>Eukaryota</taxon>
        <taxon>Metazoa</taxon>
        <taxon>Chordata</taxon>
        <taxon>Craniata</taxon>
        <taxon>Vertebrata</taxon>
        <taxon>Euteleostomi</taxon>
        <taxon>Mammalia</taxon>
        <taxon>Eutheria</taxon>
        <taxon>Euarchontoglires</taxon>
        <taxon>Glires</taxon>
        <taxon>Rodentia</taxon>
        <taxon>Myomorpha</taxon>
        <taxon>Muroidea</taxon>
        <taxon>Cricetidae</taxon>
        <taxon>Cricetinae</taxon>
        <taxon>Cricetulus</taxon>
    </lineage>
</organism>
<dbReference type="Gene3D" id="2.80.10.50">
    <property type="match status" value="1"/>
</dbReference>
<evidence type="ECO:0000256" key="5">
    <source>
        <dbReference type="ARBA" id="ARBA00022734"/>
    </source>
</evidence>
<dbReference type="SMART" id="SM00458">
    <property type="entry name" value="RICIN"/>
    <property type="match status" value="1"/>
</dbReference>
<evidence type="ECO:0000256" key="12">
    <source>
        <dbReference type="PROSITE-ProRule" id="PRU00479"/>
    </source>
</evidence>
<feature type="domain" description="C-type lectin" evidence="14">
    <location>
        <begin position="370"/>
        <end position="488"/>
    </location>
</feature>
<keyword evidence="10 16" id="KW-0675">Receptor</keyword>
<dbReference type="SMART" id="SM00034">
    <property type="entry name" value="CLECT"/>
    <property type="match status" value="3"/>
</dbReference>
<dbReference type="SUPFAM" id="SSF50370">
    <property type="entry name" value="Ricin B-like lectins"/>
    <property type="match status" value="1"/>
</dbReference>
<dbReference type="InterPro" id="IPR001304">
    <property type="entry name" value="C-type_lectin-like"/>
</dbReference>
<accession>A0A061IAL4</accession>
<feature type="domain" description="C-type lectin" evidence="14">
    <location>
        <begin position="275"/>
        <end position="368"/>
    </location>
</feature>
<feature type="disulfide bond" evidence="12">
    <location>
        <begin position="218"/>
        <end position="244"/>
    </location>
</feature>
<dbReference type="AlphaFoldDB" id="A0A061IAL4"/>
<dbReference type="PROSITE" id="PS50231">
    <property type="entry name" value="RICIN_B_LECTIN"/>
    <property type="match status" value="1"/>
</dbReference>
<feature type="domain" description="C-type lectin" evidence="14">
    <location>
        <begin position="501"/>
        <end position="652"/>
    </location>
</feature>
<dbReference type="SMART" id="SM00059">
    <property type="entry name" value="FN2"/>
    <property type="match status" value="1"/>
</dbReference>
<dbReference type="GO" id="GO:0016020">
    <property type="term" value="C:membrane"/>
    <property type="evidence" value="ECO:0007669"/>
    <property type="project" value="UniProtKB-SubCell"/>
</dbReference>
<evidence type="ECO:0000256" key="2">
    <source>
        <dbReference type="ARBA" id="ARBA00022583"/>
    </source>
</evidence>
<dbReference type="PROSITE" id="PS00023">
    <property type="entry name" value="FN2_1"/>
    <property type="match status" value="1"/>
</dbReference>
<reference evidence="17" key="1">
    <citation type="journal article" date="2013" name="Nat. Biotechnol.">
        <title>Chinese hamster genome sequenced from sorted chromosomes.</title>
        <authorList>
            <person name="Brinkrolf K."/>
            <person name="Rupp O."/>
            <person name="Laux H."/>
            <person name="Kollin F."/>
            <person name="Ernst W."/>
            <person name="Linke B."/>
            <person name="Kofler R."/>
            <person name="Romand S."/>
            <person name="Hesse F."/>
            <person name="Budach W.E."/>
            <person name="Galosy S."/>
            <person name="Muller D."/>
            <person name="Noll T."/>
            <person name="Wienberg J."/>
            <person name="Jostock T."/>
            <person name="Leonard M."/>
            <person name="Grillari J."/>
            <person name="Tauch A."/>
            <person name="Goesmann A."/>
            <person name="Helk B."/>
            <person name="Mott J.E."/>
            <person name="Puhler A."/>
            <person name="Borth N."/>
        </authorList>
    </citation>
    <scope>NUCLEOTIDE SEQUENCE [LARGE SCALE GENOMIC DNA]</scope>
    <source>
        <strain evidence="17">17A/GY</strain>
    </source>
</reference>
<dbReference type="PROSITE" id="PS51092">
    <property type="entry name" value="FN2_2"/>
    <property type="match status" value="1"/>
</dbReference>
<name>A0A061IAL4_CRIGR</name>
<evidence type="ECO:0000256" key="1">
    <source>
        <dbReference type="ARBA" id="ARBA00004167"/>
    </source>
</evidence>
<dbReference type="PROSITE" id="PS50041">
    <property type="entry name" value="C_TYPE_LECTIN_2"/>
    <property type="match status" value="3"/>
</dbReference>
<evidence type="ECO:0000256" key="11">
    <source>
        <dbReference type="ARBA" id="ARBA00023180"/>
    </source>
</evidence>
<gene>
    <name evidence="16" type="ORF">H671_3g8873</name>
</gene>
<dbReference type="EMBL" id="KE671255">
    <property type="protein sequence ID" value="ERE80411.1"/>
    <property type="molecule type" value="Genomic_DNA"/>
</dbReference>
<protein>
    <submittedName>
        <fullName evidence="16">Macrophage mannose receptor</fullName>
    </submittedName>
</protein>
<evidence type="ECO:0000256" key="3">
    <source>
        <dbReference type="ARBA" id="ARBA00022692"/>
    </source>
</evidence>
<evidence type="ECO:0000313" key="16">
    <source>
        <dbReference type="EMBL" id="ERE80411.1"/>
    </source>
</evidence>
<evidence type="ECO:0000259" key="15">
    <source>
        <dbReference type="PROSITE" id="PS51092"/>
    </source>
</evidence>
<evidence type="ECO:0000256" key="10">
    <source>
        <dbReference type="ARBA" id="ARBA00023170"/>
    </source>
</evidence>
<dbReference type="FunFam" id="3.10.100.10:FF:000016">
    <property type="entry name" value="macrophage mannose receptor 1"/>
    <property type="match status" value="1"/>
</dbReference>
<dbReference type="InterPro" id="IPR016186">
    <property type="entry name" value="C-type_lectin-like/link_sf"/>
</dbReference>
<evidence type="ECO:0000256" key="6">
    <source>
        <dbReference type="ARBA" id="ARBA00022737"/>
    </source>
</evidence>
<keyword evidence="3 13" id="KW-0812">Transmembrane</keyword>
<sequence>MISCGINKAWHIKCPPFLTLELMLDAGAYTTASRRLSVSHPVEDKGTRWAMRLPLLLAFIFVIPVTVPLLDTRQFLIYNEDHKRCVDAISASSVQTSTCNTEAESQKFRWVSESQVMSIAFKLCLGVSSKTDWASVTLYACDSKSEFQKWECKNDTLFGLKGIDLYFNYGNKQEKNIKLYKGSGLWSRWKVYGTKDDLCSRGYEAMYSLLGNANGAICAFPFKFENKWYADCTSAGRSDGWLWCGTTTDYDTDKLYGFCPLQFEGSERLWNKDPLTGILYQINSKSALTWHQARESCKQQNAELLSVTEIHEQTYLTGLTSSLSSGLWIGLNSLSFNSGWQWSGGSPFRYLNWLPESDIPTGCPSQWWPYAGHCYKIYREEKKIQRYALQACRKEGGDLASIHSIEEFDFIFSQLGYEPQDELWIGLNDIKIQMYFEWSDGTPVTFTKWLRGEPSHENNRQEDCVVMKGKDGYWADRACEQPLGYICKMASQAHAPAPEEAEKGCRKLYAKGKHEKKTWFESRDFCRAMGGELASIKNKDEQQVIWRLITTSGSYHELFWLGLTYGSPSEGFTWSDGSPGKRYYQSPHPLPKTVGIPVFSDFSITAFSDSFFNEEEIPGDHGEQRVLSISEDTMKGFWNDINCGFPNNFICQRHNSSINATAIPTTPRTPGGCKEGWHLYNNKKTESIIAEQVEQNGAMEMGAFGRGSLHLSGL</sequence>
<keyword evidence="4" id="KW-0732">Signal</keyword>
<dbReference type="InterPro" id="IPR000562">
    <property type="entry name" value="FN_type2_dom"/>
</dbReference>
<dbReference type="CDD" id="cd00062">
    <property type="entry name" value="FN2"/>
    <property type="match status" value="1"/>
</dbReference>
<dbReference type="InterPro" id="IPR000772">
    <property type="entry name" value="Ricin_B_lectin"/>
</dbReference>
<proteinExistence type="predicted"/>
<dbReference type="CDD" id="cd00037">
    <property type="entry name" value="CLECT"/>
    <property type="match status" value="2"/>
</dbReference>
<dbReference type="InterPro" id="IPR018378">
    <property type="entry name" value="C-type_lectin_CS"/>
</dbReference>
<dbReference type="Proteomes" id="UP000030759">
    <property type="component" value="Unassembled WGS sequence"/>
</dbReference>
<keyword evidence="9 12" id="KW-1015">Disulfide bond</keyword>
<dbReference type="InterPro" id="IPR036943">
    <property type="entry name" value="FN_type2_sf"/>
</dbReference>
<dbReference type="Pfam" id="PF00059">
    <property type="entry name" value="Lectin_C"/>
    <property type="match status" value="3"/>
</dbReference>
<evidence type="ECO:0000256" key="4">
    <source>
        <dbReference type="ARBA" id="ARBA00022729"/>
    </source>
</evidence>
<evidence type="ECO:0000256" key="9">
    <source>
        <dbReference type="ARBA" id="ARBA00023157"/>
    </source>
</evidence>
<dbReference type="PRINTS" id="PR00013">
    <property type="entry name" value="FNTYPEII"/>
</dbReference>
<dbReference type="FunFam" id="2.80.10.50:FF:000032">
    <property type="entry name" value="macrophage mannose receptor 1"/>
    <property type="match status" value="1"/>
</dbReference>
<evidence type="ECO:0000256" key="7">
    <source>
        <dbReference type="ARBA" id="ARBA00022989"/>
    </source>
</evidence>
<keyword evidence="11" id="KW-0325">Glycoprotein</keyword>
<comment type="subcellular location">
    <subcellularLocation>
        <location evidence="1">Membrane</location>
        <topology evidence="1">Single-pass membrane protein</topology>
    </subcellularLocation>
</comment>
<dbReference type="SUPFAM" id="SSF56436">
    <property type="entry name" value="C-type lectin-like"/>
    <property type="match status" value="3"/>
</dbReference>
<dbReference type="GO" id="GO:0006897">
    <property type="term" value="P:endocytosis"/>
    <property type="evidence" value="ECO:0007669"/>
    <property type="project" value="UniProtKB-KW"/>
</dbReference>
<dbReference type="InterPro" id="IPR016187">
    <property type="entry name" value="CTDL_fold"/>
</dbReference>
<keyword evidence="2" id="KW-0254">Endocytosis</keyword>
<dbReference type="InterPro" id="IPR013806">
    <property type="entry name" value="Kringle-like"/>
</dbReference>
<dbReference type="Gene3D" id="3.10.100.10">
    <property type="entry name" value="Mannose-Binding Protein A, subunit A"/>
    <property type="match status" value="3"/>
</dbReference>
<evidence type="ECO:0000256" key="8">
    <source>
        <dbReference type="ARBA" id="ARBA00023136"/>
    </source>
</evidence>
<evidence type="ECO:0000259" key="14">
    <source>
        <dbReference type="PROSITE" id="PS50041"/>
    </source>
</evidence>
<dbReference type="FunFam" id="2.10.10.10:FF:000001">
    <property type="entry name" value="Fibronectin 1a isoform 1"/>
    <property type="match status" value="1"/>
</dbReference>
<keyword evidence="8 13" id="KW-0472">Membrane</keyword>